<dbReference type="Gene3D" id="3.30.1130.10">
    <property type="match status" value="1"/>
</dbReference>
<protein>
    <recommendedName>
        <fullName evidence="3">GTP cyclohydrolase I</fullName>
        <ecNumber evidence="3">3.5.4.16</ecNumber>
    </recommendedName>
</protein>
<evidence type="ECO:0000256" key="2">
    <source>
        <dbReference type="ARBA" id="ARBA00005080"/>
    </source>
</evidence>
<evidence type="ECO:0000256" key="4">
    <source>
        <dbReference type="ARBA" id="ARBA00022801"/>
    </source>
</evidence>
<dbReference type="FunFam" id="3.30.1130.10:FF:000001">
    <property type="entry name" value="GTP cyclohydrolase 1"/>
    <property type="match status" value="1"/>
</dbReference>
<sequence>METKHSDAQSPEYKMNGIVGTPDWDDNVNAVSRIIKAIDSDPCREGLSETPERVVRSWQKLYCGYQEDPKAILGTTFDAGGYNEMIMLRNIEFYSTCEHHLLPFFGHATVAYIPRLRVVGISKIARVVEAFSRRLQIQERLTTQIADSIEKALEPLGVMVVLEAQHLCMVARGVEKQHSAMVTSVVRGL</sequence>
<comment type="pathway">
    <text evidence="2">Cofactor biosynthesis; 7,8-dihydroneopterin triphosphate biosynthesis; 7,8-dihydroneopterin triphosphate from GTP: step 1/1.</text>
</comment>
<keyword evidence="4" id="KW-0378">Hydrolase</keyword>
<comment type="catalytic activity">
    <reaction evidence="1">
        <text>GTP + H2O = 7,8-dihydroneopterin 3'-triphosphate + formate + H(+)</text>
        <dbReference type="Rhea" id="RHEA:17473"/>
        <dbReference type="ChEBI" id="CHEBI:15377"/>
        <dbReference type="ChEBI" id="CHEBI:15378"/>
        <dbReference type="ChEBI" id="CHEBI:15740"/>
        <dbReference type="ChEBI" id="CHEBI:37565"/>
        <dbReference type="ChEBI" id="CHEBI:58462"/>
        <dbReference type="EC" id="3.5.4.16"/>
    </reaction>
</comment>
<dbReference type="GO" id="GO:0003934">
    <property type="term" value="F:GTP cyclohydrolase I activity"/>
    <property type="evidence" value="ECO:0007669"/>
    <property type="project" value="UniProtKB-EC"/>
</dbReference>
<dbReference type="NCBIfam" id="NF006826">
    <property type="entry name" value="PRK09347.1-3"/>
    <property type="match status" value="1"/>
</dbReference>
<evidence type="ECO:0000256" key="1">
    <source>
        <dbReference type="ARBA" id="ARBA00001052"/>
    </source>
</evidence>
<dbReference type="EMBL" id="BARW01012245">
    <property type="protein sequence ID" value="GAI82055.1"/>
    <property type="molecule type" value="Genomic_DNA"/>
</dbReference>
<evidence type="ECO:0000313" key="6">
    <source>
        <dbReference type="EMBL" id="GAI82055.1"/>
    </source>
</evidence>
<dbReference type="InterPro" id="IPR001474">
    <property type="entry name" value="GTP_CycHdrlase_I"/>
</dbReference>
<feature type="domain" description="GTP cyclohydrolase I" evidence="5">
    <location>
        <begin position="29"/>
        <end position="188"/>
    </location>
</feature>
<dbReference type="GO" id="GO:0005737">
    <property type="term" value="C:cytoplasm"/>
    <property type="evidence" value="ECO:0007669"/>
    <property type="project" value="TreeGrafter"/>
</dbReference>
<evidence type="ECO:0000259" key="5">
    <source>
        <dbReference type="Pfam" id="PF01227"/>
    </source>
</evidence>
<dbReference type="GO" id="GO:0008270">
    <property type="term" value="F:zinc ion binding"/>
    <property type="evidence" value="ECO:0007669"/>
    <property type="project" value="TreeGrafter"/>
</dbReference>
<feature type="non-terminal residue" evidence="6">
    <location>
        <position position="189"/>
    </location>
</feature>
<dbReference type="InterPro" id="IPR020602">
    <property type="entry name" value="GTP_CycHdrlase_I_dom"/>
</dbReference>
<proteinExistence type="inferred from homology"/>
<dbReference type="PROSITE" id="PS00859">
    <property type="entry name" value="GTP_CYCLOHYDROL_1_1"/>
    <property type="match status" value="1"/>
</dbReference>
<dbReference type="GO" id="GO:0006729">
    <property type="term" value="P:tetrahydrobiopterin biosynthetic process"/>
    <property type="evidence" value="ECO:0007669"/>
    <property type="project" value="TreeGrafter"/>
</dbReference>
<dbReference type="NCBIfam" id="TIGR00063">
    <property type="entry name" value="folE"/>
    <property type="match status" value="1"/>
</dbReference>
<dbReference type="GO" id="GO:0005525">
    <property type="term" value="F:GTP binding"/>
    <property type="evidence" value="ECO:0007669"/>
    <property type="project" value="TreeGrafter"/>
</dbReference>
<dbReference type="EC" id="3.5.4.16" evidence="3"/>
<comment type="caution">
    <text evidence="6">The sequence shown here is derived from an EMBL/GenBank/DDBJ whole genome shotgun (WGS) entry which is preliminary data.</text>
</comment>
<dbReference type="InterPro" id="IPR043134">
    <property type="entry name" value="GTP-CH-I_N"/>
</dbReference>
<dbReference type="PANTHER" id="PTHR11109">
    <property type="entry name" value="GTP CYCLOHYDROLASE I"/>
    <property type="match status" value="1"/>
</dbReference>
<dbReference type="InterPro" id="IPR018234">
    <property type="entry name" value="GTP_CycHdrlase_I_CS"/>
</dbReference>
<dbReference type="SUPFAM" id="SSF55620">
    <property type="entry name" value="Tetrahydrobiopterin biosynthesis enzymes-like"/>
    <property type="match status" value="1"/>
</dbReference>
<dbReference type="NCBIfam" id="NF006825">
    <property type="entry name" value="PRK09347.1-2"/>
    <property type="match status" value="1"/>
</dbReference>
<dbReference type="InterPro" id="IPR043133">
    <property type="entry name" value="GTP-CH-I_C/QueF"/>
</dbReference>
<organism evidence="6">
    <name type="scientific">marine sediment metagenome</name>
    <dbReference type="NCBI Taxonomy" id="412755"/>
    <lineage>
        <taxon>unclassified sequences</taxon>
        <taxon>metagenomes</taxon>
        <taxon>ecological metagenomes</taxon>
    </lineage>
</organism>
<name>X1T376_9ZZZZ</name>
<evidence type="ECO:0000256" key="3">
    <source>
        <dbReference type="ARBA" id="ARBA00012715"/>
    </source>
</evidence>
<dbReference type="UniPathway" id="UPA00848">
    <property type="reaction ID" value="UER00151"/>
</dbReference>
<dbReference type="HAMAP" id="MF_00223">
    <property type="entry name" value="FolE"/>
    <property type="match status" value="1"/>
</dbReference>
<dbReference type="PROSITE" id="PS00860">
    <property type="entry name" value="GTP_CYCLOHYDROL_1_2"/>
    <property type="match status" value="1"/>
</dbReference>
<dbReference type="Gene3D" id="1.10.286.10">
    <property type="match status" value="1"/>
</dbReference>
<dbReference type="AlphaFoldDB" id="X1T376"/>
<reference evidence="6" key="1">
    <citation type="journal article" date="2014" name="Front. Microbiol.">
        <title>High frequency of phylogenetically diverse reductive dehalogenase-homologous genes in deep subseafloor sedimentary metagenomes.</title>
        <authorList>
            <person name="Kawai M."/>
            <person name="Futagami T."/>
            <person name="Toyoda A."/>
            <person name="Takaki Y."/>
            <person name="Nishi S."/>
            <person name="Hori S."/>
            <person name="Arai W."/>
            <person name="Tsubouchi T."/>
            <person name="Morono Y."/>
            <person name="Uchiyama I."/>
            <person name="Ito T."/>
            <person name="Fujiyama A."/>
            <person name="Inagaki F."/>
            <person name="Takami H."/>
        </authorList>
    </citation>
    <scope>NUCLEOTIDE SEQUENCE</scope>
    <source>
        <strain evidence="6">Expedition CK06-06</strain>
    </source>
</reference>
<accession>X1T376</accession>
<dbReference type="Pfam" id="PF01227">
    <property type="entry name" value="GTP_cyclohydroI"/>
    <property type="match status" value="1"/>
</dbReference>
<gene>
    <name evidence="6" type="ORF">S12H4_23172</name>
</gene>
<dbReference type="GO" id="GO:0046654">
    <property type="term" value="P:tetrahydrofolate biosynthetic process"/>
    <property type="evidence" value="ECO:0007669"/>
    <property type="project" value="InterPro"/>
</dbReference>
<dbReference type="PANTHER" id="PTHR11109:SF7">
    <property type="entry name" value="GTP CYCLOHYDROLASE 1"/>
    <property type="match status" value="1"/>
</dbReference>